<dbReference type="RefSeq" id="WP_185008987.1">
    <property type="nucleotide sequence ID" value="NZ_BAAAUI010000088.1"/>
</dbReference>
<dbReference type="EMBL" id="JACHMH010000001">
    <property type="protein sequence ID" value="MBB4682005.1"/>
    <property type="molecule type" value="Genomic_DNA"/>
</dbReference>
<dbReference type="PROSITE" id="PS51257">
    <property type="entry name" value="PROKAR_LIPOPROTEIN"/>
    <property type="match status" value="1"/>
</dbReference>
<name>A0A7W7CIY6_9PSEU</name>
<feature type="compositionally biased region" description="Low complexity" evidence="1">
    <location>
        <begin position="27"/>
        <end position="46"/>
    </location>
</feature>
<dbReference type="AlphaFoldDB" id="A0A7W7CIY6"/>
<accession>A0A7W7CIY6</accession>
<keyword evidence="2" id="KW-0732">Signal</keyword>
<keyword evidence="4" id="KW-1185">Reference proteome</keyword>
<evidence type="ECO:0000313" key="4">
    <source>
        <dbReference type="Proteomes" id="UP000533598"/>
    </source>
</evidence>
<evidence type="ECO:0000256" key="2">
    <source>
        <dbReference type="SAM" id="SignalP"/>
    </source>
</evidence>
<feature type="region of interest" description="Disordered" evidence="1">
    <location>
        <begin position="27"/>
        <end position="63"/>
    </location>
</feature>
<feature type="signal peptide" evidence="2">
    <location>
        <begin position="1"/>
        <end position="28"/>
    </location>
</feature>
<evidence type="ECO:0000256" key="1">
    <source>
        <dbReference type="SAM" id="MobiDB-lite"/>
    </source>
</evidence>
<protein>
    <submittedName>
        <fullName evidence="3">Uncharacterized protein</fullName>
    </submittedName>
</protein>
<sequence>MNRTCFPVLAGVAALLLGGCASPAPAPAASSTTPVATSTAVPSSSSTPPPPPPPAPLPTAAADGGNLRACTDAACEVRLDKPATINLVKQQTGTVRVTAIEADSVTLNLTFPGGRIEFNCDQGVRCSLVGATAGAPAMIFAVAGTGGWITTNGMRTQVVAVRDGVAVIRLGPA</sequence>
<dbReference type="Proteomes" id="UP000533598">
    <property type="component" value="Unassembled WGS sequence"/>
</dbReference>
<feature type="chain" id="PRO_5031037221" evidence="2">
    <location>
        <begin position="29"/>
        <end position="173"/>
    </location>
</feature>
<reference evidence="3 4" key="1">
    <citation type="submission" date="2020-08" db="EMBL/GenBank/DDBJ databases">
        <title>Sequencing the genomes of 1000 actinobacteria strains.</title>
        <authorList>
            <person name="Klenk H.-P."/>
        </authorList>
    </citation>
    <scope>NUCLEOTIDE SEQUENCE [LARGE SCALE GENOMIC DNA]</scope>
    <source>
        <strain evidence="3 4">DSM 44230</strain>
    </source>
</reference>
<comment type="caution">
    <text evidence="3">The sequence shown here is derived from an EMBL/GenBank/DDBJ whole genome shotgun (WGS) entry which is preliminary data.</text>
</comment>
<gene>
    <name evidence="3" type="ORF">HNR67_008123</name>
</gene>
<proteinExistence type="predicted"/>
<evidence type="ECO:0000313" key="3">
    <source>
        <dbReference type="EMBL" id="MBB4682005.1"/>
    </source>
</evidence>
<feature type="compositionally biased region" description="Pro residues" evidence="1">
    <location>
        <begin position="47"/>
        <end position="57"/>
    </location>
</feature>
<organism evidence="3 4">
    <name type="scientific">Crossiella cryophila</name>
    <dbReference type="NCBI Taxonomy" id="43355"/>
    <lineage>
        <taxon>Bacteria</taxon>
        <taxon>Bacillati</taxon>
        <taxon>Actinomycetota</taxon>
        <taxon>Actinomycetes</taxon>
        <taxon>Pseudonocardiales</taxon>
        <taxon>Pseudonocardiaceae</taxon>
        <taxon>Crossiella</taxon>
    </lineage>
</organism>